<dbReference type="Proteomes" id="UP000225564">
    <property type="component" value="Segment"/>
</dbReference>
<dbReference type="EMBL" id="KY612839">
    <property type="protein sequence ID" value="ARM70997.1"/>
    <property type="molecule type" value="Genomic_DNA"/>
</dbReference>
<evidence type="ECO:0000313" key="2">
    <source>
        <dbReference type="Proteomes" id="UP000225564"/>
    </source>
</evidence>
<proteinExistence type="predicted"/>
<keyword evidence="2" id="KW-1185">Reference proteome</keyword>
<protein>
    <submittedName>
        <fullName evidence="1">Uncharacterized protein</fullName>
    </submittedName>
</protein>
<name>A0A1W6JUR8_9CAUD</name>
<reference evidence="1 2" key="1">
    <citation type="submission" date="2017-02" db="EMBL/GenBank/DDBJ databases">
        <title>Comeplete genome sequence of Bacteriophage pVco-5, that infects Vibrio corallilyticus.</title>
        <authorList>
            <person name="Kim H.J."/>
            <person name="Park S.C."/>
        </authorList>
    </citation>
    <scope>NUCLEOTIDE SEQUENCE [LARGE SCALE GENOMIC DNA]</scope>
</reference>
<evidence type="ECO:0000313" key="1">
    <source>
        <dbReference type="EMBL" id="ARM70997.1"/>
    </source>
</evidence>
<gene>
    <name evidence="1" type="ORF">pVco5_009</name>
</gene>
<accession>A0A1W6JUR8</accession>
<organism evidence="1 2">
    <name type="scientific">Vibrio phage pVco-5</name>
    <dbReference type="NCBI Taxonomy" id="1965485"/>
    <lineage>
        <taxon>Viruses</taxon>
        <taxon>Duplodnaviria</taxon>
        <taxon>Heunggongvirae</taxon>
        <taxon>Uroviricota</taxon>
        <taxon>Caudoviricetes</taxon>
        <taxon>Schitoviridae</taxon>
        <taxon>Vicoquintavirus</taxon>
        <taxon>Vicoquintavirus Pvco5</taxon>
    </lineage>
</organism>
<sequence>MTLIQNYQESDTSWYFPYKDIIYTEYGAGLEVAGCSSLGFYKLRTMYRLTPMEKP</sequence>